<name>A0A2R6XXU0_9BACL</name>
<protein>
    <submittedName>
        <fullName evidence="2">Uncharacterized protein</fullName>
    </submittedName>
</protein>
<keyword evidence="1" id="KW-0812">Transmembrane</keyword>
<evidence type="ECO:0000313" key="3">
    <source>
        <dbReference type="Proteomes" id="UP000244338"/>
    </source>
</evidence>
<feature type="transmembrane region" description="Helical" evidence="1">
    <location>
        <begin position="6"/>
        <end position="23"/>
    </location>
</feature>
<dbReference type="Proteomes" id="UP000244338">
    <property type="component" value="Unassembled WGS sequence"/>
</dbReference>
<evidence type="ECO:0000313" key="2">
    <source>
        <dbReference type="EMBL" id="PTQ55233.1"/>
    </source>
</evidence>
<proteinExistence type="predicted"/>
<sequence>MLWLMVLYPIGMLIALWGLYRLMRSRLTCGLGRAGSCALPEKAQTERRT</sequence>
<dbReference type="AlphaFoldDB" id="A0A2R6XXU0"/>
<comment type="caution">
    <text evidence="2">The sequence shown here is derived from an EMBL/GenBank/DDBJ whole genome shotgun (WGS) entry which is preliminary data.</text>
</comment>
<reference evidence="3" key="1">
    <citation type="journal article" date="2018" name="Sci. Rep.">
        <title>Lignite coal burning seam in the remote Altai Mountains harbors a hydrogen-driven thermophilic microbial community.</title>
        <authorList>
            <person name="Kadnikov V.V."/>
            <person name="Mardanov A.V."/>
            <person name="Ivasenko D.A."/>
            <person name="Antsiferov D.V."/>
            <person name="Beletsky A.V."/>
            <person name="Karnachuk O.V."/>
            <person name="Ravin N.V."/>
        </authorList>
    </citation>
    <scope>NUCLEOTIDE SEQUENCE [LARGE SCALE GENOMIC DNA]</scope>
</reference>
<keyword evidence="1" id="KW-1133">Transmembrane helix</keyword>
<accession>A0A2R6XXU0</accession>
<evidence type="ECO:0000256" key="1">
    <source>
        <dbReference type="SAM" id="Phobius"/>
    </source>
</evidence>
<organism evidence="2 3">
    <name type="scientific">Candidatus Carbonibacillus altaicus</name>
    <dbReference type="NCBI Taxonomy" id="2163959"/>
    <lineage>
        <taxon>Bacteria</taxon>
        <taxon>Bacillati</taxon>
        <taxon>Bacillota</taxon>
        <taxon>Bacilli</taxon>
        <taxon>Bacillales</taxon>
        <taxon>Candidatus Carbonibacillus</taxon>
    </lineage>
</organism>
<dbReference type="EMBL" id="PEBX01000160">
    <property type="protein sequence ID" value="PTQ55233.1"/>
    <property type="molecule type" value="Genomic_DNA"/>
</dbReference>
<keyword evidence="1" id="KW-0472">Membrane</keyword>
<gene>
    <name evidence="2" type="ORF">BSOLF_2844</name>
</gene>